<dbReference type="PANTHER" id="PTHR30055">
    <property type="entry name" value="HTH-TYPE TRANSCRIPTIONAL REGULATOR RUTR"/>
    <property type="match status" value="1"/>
</dbReference>
<protein>
    <submittedName>
        <fullName evidence="6">Helix-turn-helix domain containing protein</fullName>
    </submittedName>
</protein>
<dbReference type="Proteomes" id="UP001216390">
    <property type="component" value="Chromosome"/>
</dbReference>
<dbReference type="InterPro" id="IPR001647">
    <property type="entry name" value="HTH_TetR"/>
</dbReference>
<dbReference type="PROSITE" id="PS50977">
    <property type="entry name" value="HTH_TETR_2"/>
    <property type="match status" value="1"/>
</dbReference>
<reference evidence="6" key="1">
    <citation type="submission" date="2023-01" db="EMBL/GenBank/DDBJ databases">
        <title>The diversity of Class Acidimicrobiia in South China Sea sediment environments and the proposal of Iamia marina sp. nov., a novel species of the genus Iamia.</title>
        <authorList>
            <person name="He Y."/>
            <person name="Tian X."/>
        </authorList>
    </citation>
    <scope>NUCLEOTIDE SEQUENCE</scope>
    <source>
        <strain evidence="6">DSM 19957</strain>
    </source>
</reference>
<name>A0AAE9Y550_9ACTN</name>
<dbReference type="GO" id="GO:0000976">
    <property type="term" value="F:transcription cis-regulatory region binding"/>
    <property type="evidence" value="ECO:0007669"/>
    <property type="project" value="TreeGrafter"/>
</dbReference>
<evidence type="ECO:0000256" key="4">
    <source>
        <dbReference type="PROSITE-ProRule" id="PRU00335"/>
    </source>
</evidence>
<dbReference type="GO" id="GO:0003700">
    <property type="term" value="F:DNA-binding transcription factor activity"/>
    <property type="evidence" value="ECO:0007669"/>
    <property type="project" value="TreeGrafter"/>
</dbReference>
<dbReference type="AlphaFoldDB" id="A0AAE9Y550"/>
<dbReference type="Pfam" id="PF00440">
    <property type="entry name" value="TetR_N"/>
    <property type="match status" value="1"/>
</dbReference>
<dbReference type="SUPFAM" id="SSF46689">
    <property type="entry name" value="Homeodomain-like"/>
    <property type="match status" value="1"/>
</dbReference>
<dbReference type="EMBL" id="CP116942">
    <property type="protein sequence ID" value="WCO66845.1"/>
    <property type="molecule type" value="Genomic_DNA"/>
</dbReference>
<evidence type="ECO:0000313" key="7">
    <source>
        <dbReference type="Proteomes" id="UP001216390"/>
    </source>
</evidence>
<evidence type="ECO:0000256" key="3">
    <source>
        <dbReference type="ARBA" id="ARBA00023163"/>
    </source>
</evidence>
<dbReference type="InterPro" id="IPR050109">
    <property type="entry name" value="HTH-type_TetR-like_transc_reg"/>
</dbReference>
<evidence type="ECO:0000259" key="5">
    <source>
        <dbReference type="PROSITE" id="PS50977"/>
    </source>
</evidence>
<dbReference type="InterPro" id="IPR009057">
    <property type="entry name" value="Homeodomain-like_sf"/>
</dbReference>
<evidence type="ECO:0000256" key="2">
    <source>
        <dbReference type="ARBA" id="ARBA00023125"/>
    </source>
</evidence>
<dbReference type="RefSeq" id="WP_272736367.1">
    <property type="nucleotide sequence ID" value="NZ_CP116942.1"/>
</dbReference>
<keyword evidence="7" id="KW-1185">Reference proteome</keyword>
<proteinExistence type="predicted"/>
<dbReference type="PANTHER" id="PTHR30055:SF234">
    <property type="entry name" value="HTH-TYPE TRANSCRIPTIONAL REGULATOR BETI"/>
    <property type="match status" value="1"/>
</dbReference>
<keyword evidence="1" id="KW-0805">Transcription regulation</keyword>
<feature type="domain" description="HTH tetR-type" evidence="5">
    <location>
        <begin position="11"/>
        <end position="72"/>
    </location>
</feature>
<keyword evidence="2 4" id="KW-0238">DNA-binding</keyword>
<evidence type="ECO:0000256" key="1">
    <source>
        <dbReference type="ARBA" id="ARBA00023015"/>
    </source>
</evidence>
<keyword evidence="3" id="KW-0804">Transcription</keyword>
<gene>
    <name evidence="6" type="ORF">PO878_20345</name>
</gene>
<sequence length="221" mass="23270">MAATRPAPAGDGTRERLVAAAAGLFAERGVDAVSLREITRAAGARNASALQYHFGDRAGLVRAVLAPHHADVEARRHALLDAVEDAGGTDLATLAGALVRPSAARLADRPGGPAYLRIVADLLDRPRPAISPAALEDPSDSMFRWRALVAPLMAPEAVALHRRFAAYRLMAAQLAQRARSGPHADDRLFTSDLVDMVAALLAAPLSDATRRLAEARARATG</sequence>
<dbReference type="KEGG" id="ima:PO878_20345"/>
<organism evidence="6 7">
    <name type="scientific">Iamia majanohamensis</name>
    <dbReference type="NCBI Taxonomy" id="467976"/>
    <lineage>
        <taxon>Bacteria</taxon>
        <taxon>Bacillati</taxon>
        <taxon>Actinomycetota</taxon>
        <taxon>Acidimicrobiia</taxon>
        <taxon>Acidimicrobiales</taxon>
        <taxon>Iamiaceae</taxon>
        <taxon>Iamia</taxon>
    </lineage>
</organism>
<dbReference type="Gene3D" id="1.10.357.10">
    <property type="entry name" value="Tetracycline Repressor, domain 2"/>
    <property type="match status" value="1"/>
</dbReference>
<comment type="caution">
    <text evidence="4">Lacks conserved residue(s) required for the propagation of feature annotation.</text>
</comment>
<accession>A0AAE9Y550</accession>
<evidence type="ECO:0000313" key="6">
    <source>
        <dbReference type="EMBL" id="WCO66845.1"/>
    </source>
</evidence>